<evidence type="ECO:0000256" key="6">
    <source>
        <dbReference type="ARBA" id="ARBA00023069"/>
    </source>
</evidence>
<evidence type="ECO:0000256" key="7">
    <source>
        <dbReference type="ARBA" id="ARBA00023212"/>
    </source>
</evidence>
<keyword evidence="5" id="KW-0970">Cilium biogenesis/degradation</keyword>
<organism evidence="10 11">
    <name type="scientific">Aphis gossypii</name>
    <name type="common">Cotton aphid</name>
    <dbReference type="NCBI Taxonomy" id="80765"/>
    <lineage>
        <taxon>Eukaryota</taxon>
        <taxon>Metazoa</taxon>
        <taxon>Ecdysozoa</taxon>
        <taxon>Arthropoda</taxon>
        <taxon>Hexapoda</taxon>
        <taxon>Insecta</taxon>
        <taxon>Pterygota</taxon>
        <taxon>Neoptera</taxon>
        <taxon>Paraneoptera</taxon>
        <taxon>Hemiptera</taxon>
        <taxon>Sternorrhyncha</taxon>
        <taxon>Aphidomorpha</taxon>
        <taxon>Aphidoidea</taxon>
        <taxon>Aphididae</taxon>
        <taxon>Aphidini</taxon>
        <taxon>Aphis</taxon>
        <taxon>Aphis</taxon>
    </lineage>
</organism>
<dbReference type="GO" id="GO:0030030">
    <property type="term" value="P:cell projection organization"/>
    <property type="evidence" value="ECO:0007669"/>
    <property type="project" value="UniProtKB-KW"/>
</dbReference>
<keyword evidence="4" id="KW-0963">Cytoplasm</keyword>
<evidence type="ECO:0000313" key="10">
    <source>
        <dbReference type="EMBL" id="CAH1738362.1"/>
    </source>
</evidence>
<dbReference type="GO" id="GO:0003356">
    <property type="term" value="P:regulation of cilium beat frequency"/>
    <property type="evidence" value="ECO:0007669"/>
    <property type="project" value="TreeGrafter"/>
</dbReference>
<evidence type="ECO:0000256" key="8">
    <source>
        <dbReference type="ARBA" id="ARBA00023273"/>
    </source>
</evidence>
<dbReference type="InterPro" id="IPR021897">
    <property type="entry name" value="FAP206"/>
</dbReference>
<dbReference type="PANTHER" id="PTHR21442">
    <property type="entry name" value="CILIA- AND FLAGELLA-ASSOCIATED PROTEIN 206"/>
    <property type="match status" value="1"/>
</dbReference>
<dbReference type="GO" id="GO:0036064">
    <property type="term" value="C:ciliary basal body"/>
    <property type="evidence" value="ECO:0007669"/>
    <property type="project" value="TreeGrafter"/>
</dbReference>
<accession>A0A9P0JGI4</accession>
<comment type="function">
    <text evidence="9">Essential for sperm motility and is involved in the regulation of the beating frequency of motile cilia on the epithelial cells of the respiratory tract. Required for the establishment of radial spokes in sperm flagella.</text>
</comment>
<evidence type="ECO:0000256" key="2">
    <source>
        <dbReference type="ARBA" id="ARBA00010500"/>
    </source>
</evidence>
<reference evidence="10" key="1">
    <citation type="submission" date="2022-02" db="EMBL/GenBank/DDBJ databases">
        <authorList>
            <person name="King R."/>
        </authorList>
    </citation>
    <scope>NUCLEOTIDE SEQUENCE</scope>
</reference>
<comment type="subcellular location">
    <subcellularLocation>
        <location evidence="1">Cytoplasm</location>
        <location evidence="1">Cytoskeleton</location>
        <location evidence="1">Cilium axoneme</location>
    </subcellularLocation>
</comment>
<name>A0A9P0JGI4_APHGO</name>
<evidence type="ECO:0000256" key="4">
    <source>
        <dbReference type="ARBA" id="ARBA00022490"/>
    </source>
</evidence>
<reference evidence="10" key="2">
    <citation type="submission" date="2022-10" db="EMBL/GenBank/DDBJ databases">
        <authorList>
            <consortium name="ENA_rothamsted_submissions"/>
            <consortium name="culmorum"/>
            <person name="King R."/>
        </authorList>
    </citation>
    <scope>NUCLEOTIDE SEQUENCE</scope>
</reference>
<dbReference type="Proteomes" id="UP001154329">
    <property type="component" value="Chromosome 4"/>
</dbReference>
<evidence type="ECO:0000256" key="9">
    <source>
        <dbReference type="ARBA" id="ARBA00045321"/>
    </source>
</evidence>
<protein>
    <recommendedName>
        <fullName evidence="3">Cilia- and flagella-associated protein 206</fullName>
    </recommendedName>
</protein>
<evidence type="ECO:0000256" key="5">
    <source>
        <dbReference type="ARBA" id="ARBA00022794"/>
    </source>
</evidence>
<comment type="similarity">
    <text evidence="2">Belongs to the CFAP206 family.</text>
</comment>
<dbReference type="GO" id="GO:0005930">
    <property type="term" value="C:axoneme"/>
    <property type="evidence" value="ECO:0007669"/>
    <property type="project" value="UniProtKB-SubCell"/>
</dbReference>
<keyword evidence="11" id="KW-1185">Reference proteome</keyword>
<keyword evidence="8" id="KW-0966">Cell projection</keyword>
<sequence>MLPQEKHIRKVIKGCFERGVQVSEELTYVFFKCWLLNPNVKNLKKQPLKIAMDNIINQCIQRLSVQKDPAILCIKMQLLVENDYKNRGFIINKVYEENNQKIRPLLNDILDNIDHAGHTMSINNQKIIQYIILSNYMGDPTSPILVQEISDTLNSVLNRTKLSEFKNQLSSLKINQLKEISNSVCGIWLYNVDCKNIREDTLDSK</sequence>
<dbReference type="AlphaFoldDB" id="A0A9P0JGI4"/>
<evidence type="ECO:0000256" key="3">
    <source>
        <dbReference type="ARBA" id="ARBA00021602"/>
    </source>
</evidence>
<proteinExistence type="inferred from homology"/>
<evidence type="ECO:0000256" key="1">
    <source>
        <dbReference type="ARBA" id="ARBA00004430"/>
    </source>
</evidence>
<dbReference type="EMBL" id="OU899037">
    <property type="protein sequence ID" value="CAH1738362.1"/>
    <property type="molecule type" value="Genomic_DNA"/>
</dbReference>
<keyword evidence="7" id="KW-0206">Cytoskeleton</keyword>
<evidence type="ECO:0000313" key="11">
    <source>
        <dbReference type="Proteomes" id="UP001154329"/>
    </source>
</evidence>
<gene>
    <name evidence="10" type="ORF">APHIGO_LOCUS11718</name>
</gene>
<keyword evidence="6" id="KW-0969">Cilium</keyword>
<dbReference type="PANTHER" id="PTHR21442:SF0">
    <property type="entry name" value="CILIA- AND FLAGELLA-ASSOCIATED PROTEIN 206"/>
    <property type="match status" value="1"/>
</dbReference>